<dbReference type="InterPro" id="IPR004556">
    <property type="entry name" value="HemK-like"/>
</dbReference>
<dbReference type="PANTHER" id="PTHR18895:SF74">
    <property type="entry name" value="MTRF1L RELEASE FACTOR GLUTAMINE METHYLTRANSFERASE"/>
    <property type="match status" value="1"/>
</dbReference>
<evidence type="ECO:0000256" key="3">
    <source>
        <dbReference type="ARBA" id="ARBA00022691"/>
    </source>
</evidence>
<comment type="catalytic activity">
    <reaction evidence="4">
        <text>L-glutaminyl-[peptide chain release factor] + S-adenosyl-L-methionine = N(5)-methyl-L-glutaminyl-[peptide chain release factor] + S-adenosyl-L-homocysteine + H(+)</text>
        <dbReference type="Rhea" id="RHEA:42896"/>
        <dbReference type="Rhea" id="RHEA-COMP:10271"/>
        <dbReference type="Rhea" id="RHEA-COMP:10272"/>
        <dbReference type="ChEBI" id="CHEBI:15378"/>
        <dbReference type="ChEBI" id="CHEBI:30011"/>
        <dbReference type="ChEBI" id="CHEBI:57856"/>
        <dbReference type="ChEBI" id="CHEBI:59789"/>
        <dbReference type="ChEBI" id="CHEBI:61891"/>
        <dbReference type="EC" id="2.1.1.297"/>
    </reaction>
</comment>
<protein>
    <recommendedName>
        <fullName evidence="4">Release factor glutamine methyltransferase</fullName>
        <shortName evidence="4">RF MTase</shortName>
        <ecNumber evidence="4">2.1.1.297</ecNumber>
    </recommendedName>
    <alternativeName>
        <fullName evidence="4">N5-glutamine methyltransferase PrmC</fullName>
    </alternativeName>
    <alternativeName>
        <fullName evidence="4">Protein-(glutamine-N5) MTase PrmC</fullName>
    </alternativeName>
    <alternativeName>
        <fullName evidence="4">Protein-glutamine N-methyltransferase PrmC</fullName>
    </alternativeName>
</protein>
<dbReference type="GO" id="GO:0032259">
    <property type="term" value="P:methylation"/>
    <property type="evidence" value="ECO:0007669"/>
    <property type="project" value="UniProtKB-KW"/>
</dbReference>
<comment type="function">
    <text evidence="4">Methylates the class 1 translation termination release factors RF1/PrfA and RF2/PrfB on the glutamine residue of the universally conserved GGQ motif.</text>
</comment>
<evidence type="ECO:0000259" key="5">
    <source>
        <dbReference type="Pfam" id="PF13847"/>
    </source>
</evidence>
<evidence type="ECO:0000313" key="8">
    <source>
        <dbReference type="Proteomes" id="UP000009173"/>
    </source>
</evidence>
<feature type="binding site" evidence="4">
    <location>
        <begin position="127"/>
        <end position="131"/>
    </location>
    <ligand>
        <name>S-adenosyl-L-methionine</name>
        <dbReference type="ChEBI" id="CHEBI:59789"/>
    </ligand>
</feature>
<dbReference type="InterPro" id="IPR040758">
    <property type="entry name" value="PrmC_N"/>
</dbReference>
<proteinExistence type="inferred from homology"/>
<reference evidence="8" key="1">
    <citation type="journal article" date="2009" name="Environ. Microbiol.">
        <title>Contribution of mobile genetic elements to Desulfovibrio vulgaris genome plasticity.</title>
        <authorList>
            <person name="Walker C.B."/>
            <person name="Stolyar S."/>
            <person name="Chivian D."/>
            <person name="Pinel N."/>
            <person name="Gabster J.A."/>
            <person name="Dehal P.S."/>
            <person name="He Z."/>
            <person name="Yang Z.K."/>
            <person name="Yen H.C."/>
            <person name="Zhou J."/>
            <person name="Wall J.D."/>
            <person name="Hazen T.C."/>
            <person name="Arkin A.P."/>
            <person name="Stahl D.A."/>
        </authorList>
    </citation>
    <scope>NUCLEOTIDE SEQUENCE [LARGE SCALE GENOMIC DNA]</scope>
    <source>
        <strain evidence="8">DP4</strain>
    </source>
</reference>
<dbReference type="SUPFAM" id="SSF53335">
    <property type="entry name" value="S-adenosyl-L-methionine-dependent methyltransferases"/>
    <property type="match status" value="1"/>
</dbReference>
<dbReference type="EMBL" id="CP000527">
    <property type="protein sequence ID" value="ABM27473.1"/>
    <property type="molecule type" value="Genomic_DNA"/>
</dbReference>
<evidence type="ECO:0000313" key="7">
    <source>
        <dbReference type="EMBL" id="ABM27473.1"/>
    </source>
</evidence>
<dbReference type="AlphaFoldDB" id="A0A0H3A7M1"/>
<dbReference type="KEGG" id="dvl:Dvul_0450"/>
<sequence length="295" mass="32224">MNPASTSHATLQGLLRHARQRLEAAEVDAPRLSAEIILCHALSLRRIDIMLTPDRIVEEADCILFSELVARRATGEPLAYIVGEKEFFGRDFAVNPSTLIPRPETEHLIETALESLRSGPARFVDAGTGSGCIAVTLCAERADLSGLALDMSAPALATASHNARRHGVAQRLAFVRGDFTTSLLRSGSLDLYASNPPYISKAEYTGLSREVRDFEPRSALVPGDTGLEHATAIIAEATRVLRPHGILLMEFGCTQGADMASLFTPYSTLWEMVEVRRDLAGLDRFIFARRNLLQP</sequence>
<name>A0A0H3A7M1_NITV4</name>
<dbReference type="NCBIfam" id="TIGR00536">
    <property type="entry name" value="hemK_fam"/>
    <property type="match status" value="1"/>
</dbReference>
<feature type="binding site" evidence="4">
    <location>
        <begin position="195"/>
        <end position="198"/>
    </location>
    <ligand>
        <name>substrate</name>
    </ligand>
</feature>
<evidence type="ECO:0000256" key="2">
    <source>
        <dbReference type="ARBA" id="ARBA00022679"/>
    </source>
</evidence>
<feature type="domain" description="Release factor glutamine methyltransferase N-terminal" evidence="6">
    <location>
        <begin position="14"/>
        <end position="83"/>
    </location>
</feature>
<dbReference type="PANTHER" id="PTHR18895">
    <property type="entry name" value="HEMK METHYLTRANSFERASE"/>
    <property type="match status" value="1"/>
</dbReference>
<evidence type="ECO:0000259" key="6">
    <source>
        <dbReference type="Pfam" id="PF17827"/>
    </source>
</evidence>
<dbReference type="InterPro" id="IPR025714">
    <property type="entry name" value="Methyltranfer_dom"/>
</dbReference>
<dbReference type="EC" id="2.1.1.297" evidence="4"/>
<dbReference type="Gene3D" id="3.40.50.150">
    <property type="entry name" value="Vaccinia Virus protein VP39"/>
    <property type="match status" value="1"/>
</dbReference>
<dbReference type="HAMAP" id="MF_02126">
    <property type="entry name" value="RF_methyltr_PrmC"/>
    <property type="match status" value="1"/>
</dbReference>
<dbReference type="InterPro" id="IPR029063">
    <property type="entry name" value="SAM-dependent_MTases_sf"/>
</dbReference>
<evidence type="ECO:0000256" key="1">
    <source>
        <dbReference type="ARBA" id="ARBA00022603"/>
    </source>
</evidence>
<dbReference type="Proteomes" id="UP000009173">
    <property type="component" value="Chromosome"/>
</dbReference>
<accession>A0A0H3A7M1</accession>
<evidence type="ECO:0000256" key="4">
    <source>
        <dbReference type="HAMAP-Rule" id="MF_02126"/>
    </source>
</evidence>
<dbReference type="InterPro" id="IPR050320">
    <property type="entry name" value="N5-glutamine_MTase"/>
</dbReference>
<dbReference type="Pfam" id="PF17827">
    <property type="entry name" value="PrmC_N"/>
    <property type="match status" value="1"/>
</dbReference>
<dbReference type="HOGENOM" id="CLU_018398_3_1_7"/>
<keyword evidence="1 4" id="KW-0489">Methyltransferase</keyword>
<dbReference type="RefSeq" id="WP_011791616.1">
    <property type="nucleotide sequence ID" value="NC_008751.1"/>
</dbReference>
<keyword evidence="3 4" id="KW-0949">S-adenosyl-L-methionine</keyword>
<dbReference type="GO" id="GO:0102559">
    <property type="term" value="F:peptide chain release factor N(5)-glutamine methyltransferase activity"/>
    <property type="evidence" value="ECO:0007669"/>
    <property type="project" value="UniProtKB-EC"/>
</dbReference>
<dbReference type="Pfam" id="PF13847">
    <property type="entry name" value="Methyltransf_31"/>
    <property type="match status" value="1"/>
</dbReference>
<feature type="binding site" evidence="4">
    <location>
        <position position="150"/>
    </location>
    <ligand>
        <name>S-adenosyl-L-methionine</name>
        <dbReference type="ChEBI" id="CHEBI:59789"/>
    </ligand>
</feature>
<comment type="similarity">
    <text evidence="4">Belongs to the protein N5-glutamine methyltransferase family. PrmC subfamily.</text>
</comment>
<dbReference type="NCBIfam" id="TIGR03534">
    <property type="entry name" value="RF_mod_PrmC"/>
    <property type="match status" value="1"/>
</dbReference>
<organism evidence="7 8">
    <name type="scientific">Nitratidesulfovibrio vulgaris (strain DP4)</name>
    <name type="common">Desulfovibrio vulgaris</name>
    <dbReference type="NCBI Taxonomy" id="391774"/>
    <lineage>
        <taxon>Bacteria</taxon>
        <taxon>Pseudomonadati</taxon>
        <taxon>Thermodesulfobacteriota</taxon>
        <taxon>Desulfovibrionia</taxon>
        <taxon>Desulfovibrionales</taxon>
        <taxon>Desulfovibrionaceae</taxon>
        <taxon>Nitratidesulfovibrio</taxon>
    </lineage>
</organism>
<feature type="binding site" evidence="4">
    <location>
        <position position="179"/>
    </location>
    <ligand>
        <name>S-adenosyl-L-methionine</name>
        <dbReference type="ChEBI" id="CHEBI:59789"/>
    </ligand>
</feature>
<feature type="domain" description="Methyltransferase" evidence="5">
    <location>
        <begin position="122"/>
        <end position="253"/>
    </location>
</feature>
<keyword evidence="2 4" id="KW-0808">Transferase</keyword>
<feature type="binding site" evidence="4">
    <location>
        <position position="195"/>
    </location>
    <ligand>
        <name>S-adenosyl-L-methionine</name>
        <dbReference type="ChEBI" id="CHEBI:59789"/>
    </ligand>
</feature>
<dbReference type="CDD" id="cd02440">
    <property type="entry name" value="AdoMet_MTases"/>
    <property type="match status" value="1"/>
</dbReference>
<dbReference type="InterPro" id="IPR019874">
    <property type="entry name" value="RF_methyltr_PrmC"/>
</dbReference>
<dbReference type="Gene3D" id="1.10.8.10">
    <property type="entry name" value="DNA helicase RuvA subunit, C-terminal domain"/>
    <property type="match status" value="1"/>
</dbReference>
<gene>
    <name evidence="4" type="primary">prmC</name>
    <name evidence="7" type="ordered locus">Dvul_0450</name>
</gene>